<evidence type="ECO:0000256" key="3">
    <source>
        <dbReference type="ARBA" id="ARBA00022741"/>
    </source>
</evidence>
<keyword evidence="4 6" id="KW-0067">ATP-binding</keyword>
<evidence type="ECO:0000259" key="5">
    <source>
        <dbReference type="PROSITE" id="PS50893"/>
    </source>
</evidence>
<dbReference type="NCBIfam" id="TIGR01727">
    <property type="entry name" value="oligo_HPY"/>
    <property type="match status" value="1"/>
</dbReference>
<keyword evidence="2" id="KW-0813">Transport</keyword>
<dbReference type="EMBL" id="FSQZ01000001">
    <property type="protein sequence ID" value="SIN67482.1"/>
    <property type="molecule type" value="Genomic_DNA"/>
</dbReference>
<evidence type="ECO:0000256" key="2">
    <source>
        <dbReference type="ARBA" id="ARBA00022448"/>
    </source>
</evidence>
<dbReference type="RefSeq" id="WP_014805965.1">
    <property type="nucleotide sequence ID" value="NZ_DAORXD010000013.1"/>
</dbReference>
<dbReference type="PANTHER" id="PTHR43776:SF7">
    <property type="entry name" value="D,D-DIPEPTIDE TRANSPORT ATP-BINDING PROTEIN DDPF-RELATED"/>
    <property type="match status" value="1"/>
</dbReference>
<dbReference type="Pfam" id="PF08352">
    <property type="entry name" value="oligo_HPY"/>
    <property type="match status" value="1"/>
</dbReference>
<dbReference type="InterPro" id="IPR050319">
    <property type="entry name" value="ABC_transp_ATP-bind"/>
</dbReference>
<evidence type="ECO:0000256" key="4">
    <source>
        <dbReference type="ARBA" id="ARBA00022840"/>
    </source>
</evidence>
<dbReference type="PROSITE" id="PS00211">
    <property type="entry name" value="ABC_TRANSPORTER_1"/>
    <property type="match status" value="1"/>
</dbReference>
<reference evidence="6 7" key="1">
    <citation type="submission" date="2016-11" db="EMBL/GenBank/DDBJ databases">
        <authorList>
            <person name="Varghese N."/>
            <person name="Submissions S."/>
        </authorList>
    </citation>
    <scope>NUCLEOTIDE SEQUENCE [LARGE SCALE GENOMIC DNA]</scope>
    <source>
        <strain evidence="6 7">DSM 20664</strain>
    </source>
</reference>
<gene>
    <name evidence="6" type="ORF">SAMN05444368_1063</name>
</gene>
<dbReference type="InterPro" id="IPR027417">
    <property type="entry name" value="P-loop_NTPase"/>
</dbReference>
<dbReference type="SMART" id="SM00382">
    <property type="entry name" value="AAA"/>
    <property type="match status" value="1"/>
</dbReference>
<dbReference type="InterPro" id="IPR013563">
    <property type="entry name" value="Oligopep_ABC_C"/>
</dbReference>
<dbReference type="SUPFAM" id="SSF52540">
    <property type="entry name" value="P-loop containing nucleoside triphosphate hydrolases"/>
    <property type="match status" value="1"/>
</dbReference>
<dbReference type="InterPro" id="IPR003439">
    <property type="entry name" value="ABC_transporter-like_ATP-bd"/>
</dbReference>
<dbReference type="PROSITE" id="PS50893">
    <property type="entry name" value="ABC_TRANSPORTER_2"/>
    <property type="match status" value="1"/>
</dbReference>
<dbReference type="Gene3D" id="3.40.50.300">
    <property type="entry name" value="P-loop containing nucleotide triphosphate hydrolases"/>
    <property type="match status" value="1"/>
</dbReference>
<evidence type="ECO:0000313" key="6">
    <source>
        <dbReference type="EMBL" id="SIN67482.1"/>
    </source>
</evidence>
<accession>A0ABY1JD28</accession>
<feature type="domain" description="ABC transporter" evidence="5">
    <location>
        <begin position="8"/>
        <end position="247"/>
    </location>
</feature>
<evidence type="ECO:0000256" key="1">
    <source>
        <dbReference type="ARBA" id="ARBA00005417"/>
    </source>
</evidence>
<keyword evidence="3" id="KW-0547">Nucleotide-binding</keyword>
<proteinExistence type="inferred from homology"/>
<dbReference type="GO" id="GO:0005524">
    <property type="term" value="F:ATP binding"/>
    <property type="evidence" value="ECO:0007669"/>
    <property type="project" value="UniProtKB-KW"/>
</dbReference>
<comment type="similarity">
    <text evidence="1">Belongs to the ABC transporter superfamily.</text>
</comment>
<dbReference type="InterPro" id="IPR017871">
    <property type="entry name" value="ABC_transporter-like_CS"/>
</dbReference>
<protein>
    <submittedName>
        <fullName evidence="6">Peptide/nickel transport system ATP-binding protein</fullName>
    </submittedName>
</protein>
<name>A0ABY1JD28_9BACT</name>
<comment type="caution">
    <text evidence="6">The sequence shown here is derived from an EMBL/GenBank/DDBJ whole genome shotgun (WGS) entry which is preliminary data.</text>
</comment>
<dbReference type="CDD" id="cd03257">
    <property type="entry name" value="ABC_NikE_OppD_transporters"/>
    <property type="match status" value="1"/>
</dbReference>
<dbReference type="Pfam" id="PF00005">
    <property type="entry name" value="ABC_tran"/>
    <property type="match status" value="1"/>
</dbReference>
<sequence>MTEEVASVESLTLTFDKIDAPALADVSFCLNEGESLALVGESGSGKTSLLRLLLGLLRPTRGKVRLFGQPLDDVDGEELRRIRRKCSYIPQDPFGGLPPTLSPLQAVVEPLIVTRPNLKYEGTNKAKELLSDLGIEEALWNRKLVQGFSGGQRQRIMLARALITDPKLLLADEPTSMQDVSTRMDLINLLKVYLKNGMSMIFVTHDLLLAKAMTLRGIVLYRGRMCETGPTHLLLRDPLHPYTKALVSALPKLGKPIEVKVKRRPLPVGFKGCPYLALCPYGFDRCKDLPPMKQLSDARSVACFMGDTSQGT</sequence>
<keyword evidence="7" id="KW-1185">Reference proteome</keyword>
<dbReference type="Proteomes" id="UP000185093">
    <property type="component" value="Unassembled WGS sequence"/>
</dbReference>
<organism evidence="6 7">
    <name type="scientific">Acetomicrobium flavidum</name>
    <dbReference type="NCBI Taxonomy" id="49896"/>
    <lineage>
        <taxon>Bacteria</taxon>
        <taxon>Thermotogati</taxon>
        <taxon>Synergistota</taxon>
        <taxon>Synergistia</taxon>
        <taxon>Synergistales</taxon>
        <taxon>Acetomicrobiaceae</taxon>
        <taxon>Acetomicrobium</taxon>
    </lineage>
</organism>
<evidence type="ECO:0000313" key="7">
    <source>
        <dbReference type="Proteomes" id="UP000185093"/>
    </source>
</evidence>
<dbReference type="InterPro" id="IPR003593">
    <property type="entry name" value="AAA+_ATPase"/>
</dbReference>
<dbReference type="PANTHER" id="PTHR43776">
    <property type="entry name" value="TRANSPORT ATP-BINDING PROTEIN"/>
    <property type="match status" value="1"/>
</dbReference>